<evidence type="ECO:0000313" key="1">
    <source>
        <dbReference type="EMBL" id="KYF50538.1"/>
    </source>
</evidence>
<organism evidence="1 2">
    <name type="scientific">Sorangium cellulosum</name>
    <name type="common">Polyangium cellulosum</name>
    <dbReference type="NCBI Taxonomy" id="56"/>
    <lineage>
        <taxon>Bacteria</taxon>
        <taxon>Pseudomonadati</taxon>
        <taxon>Myxococcota</taxon>
        <taxon>Polyangia</taxon>
        <taxon>Polyangiales</taxon>
        <taxon>Polyangiaceae</taxon>
        <taxon>Sorangium</taxon>
    </lineage>
</organism>
<dbReference type="Proteomes" id="UP000075420">
    <property type="component" value="Unassembled WGS sequence"/>
</dbReference>
<dbReference type="SUPFAM" id="SSF48452">
    <property type="entry name" value="TPR-like"/>
    <property type="match status" value="1"/>
</dbReference>
<accession>A0A150P4W9</accession>
<sequence length="373" mass="40886">MPKERVFSLDAVRTDGWFERIGDGIGSFQALCEIVGEAFFAFSMITGARITALTVDRRNPDNTLVDFVIAPPGEEEIDGDVQRLTLADFRHRLVGALLTEDTTPTAPERDTDLEGLQLHIGVRYLLLAPLYGYSLRKLSVEGKTSRLHLLRDGIEETHELNEFRARIRSHVRDELERASAGARSAIDLTKVAEAEVASQRGDYPKVIQLLGTWPAPLAIFLRTPEGQMLTPDARSLIAKGLGLLGTACVKLGEEHQGEEVMRLAVQYAHDGAAAGDIFRRLGEAMLEDGRSGEAIGPLRRAANLGAPPKQIWPLLARAFVHRRKFVAALACVREARSAGVPDAEMVEEIREIEASLGTALTAWRGLVLVANRS</sequence>
<comment type="caution">
    <text evidence="1">The sequence shown here is derived from an EMBL/GenBank/DDBJ whole genome shotgun (WGS) entry which is preliminary data.</text>
</comment>
<name>A0A150P4W9_SORCE</name>
<gene>
    <name evidence="1" type="ORF">BE08_33780</name>
</gene>
<dbReference type="AlphaFoldDB" id="A0A150P4W9"/>
<dbReference type="InterPro" id="IPR011990">
    <property type="entry name" value="TPR-like_helical_dom_sf"/>
</dbReference>
<proteinExistence type="predicted"/>
<dbReference type="EMBL" id="JELY01003159">
    <property type="protein sequence ID" value="KYF50538.1"/>
    <property type="molecule type" value="Genomic_DNA"/>
</dbReference>
<evidence type="ECO:0000313" key="2">
    <source>
        <dbReference type="Proteomes" id="UP000075420"/>
    </source>
</evidence>
<reference evidence="1 2" key="1">
    <citation type="submission" date="2014-02" db="EMBL/GenBank/DDBJ databases">
        <title>The small core and large imbalanced accessory genome model reveals a collaborative survival strategy of Sorangium cellulosum strains in nature.</title>
        <authorList>
            <person name="Han K."/>
            <person name="Peng R."/>
            <person name="Blom J."/>
            <person name="Li Y.-Z."/>
        </authorList>
    </citation>
    <scope>NUCLEOTIDE SEQUENCE [LARGE SCALE GENOMIC DNA]</scope>
    <source>
        <strain evidence="1 2">So0157-25</strain>
    </source>
</reference>
<dbReference type="Gene3D" id="1.25.40.10">
    <property type="entry name" value="Tetratricopeptide repeat domain"/>
    <property type="match status" value="1"/>
</dbReference>
<protein>
    <submittedName>
        <fullName evidence="1">Uncharacterized protein</fullName>
    </submittedName>
</protein>